<organism evidence="1 2">
    <name type="scientific">Paenibacillus urinalis</name>
    <dbReference type="NCBI Taxonomy" id="521520"/>
    <lineage>
        <taxon>Bacteria</taxon>
        <taxon>Bacillati</taxon>
        <taxon>Bacillota</taxon>
        <taxon>Bacilli</taxon>
        <taxon>Bacillales</taxon>
        <taxon>Paenibacillaceae</taxon>
        <taxon>Paenibacillus</taxon>
    </lineage>
</organism>
<gene>
    <name evidence="1" type="ORF">PUW25_08340</name>
</gene>
<reference evidence="1 2" key="1">
    <citation type="submission" date="2023-02" db="EMBL/GenBank/DDBJ databases">
        <title>Pathogen: clinical or host-associated sample.</title>
        <authorList>
            <person name="Hergert J."/>
            <person name="Casey R."/>
            <person name="Wagner J."/>
            <person name="Young E.L."/>
            <person name="Oakeson K.F."/>
        </authorList>
    </citation>
    <scope>NUCLEOTIDE SEQUENCE [LARGE SCALE GENOMIC DNA]</scope>
    <source>
        <strain evidence="1 2">2022CK-00829</strain>
    </source>
</reference>
<accession>A0ABY7XEB5</accession>
<evidence type="ECO:0000313" key="2">
    <source>
        <dbReference type="Proteomes" id="UP001221519"/>
    </source>
</evidence>
<protein>
    <submittedName>
        <fullName evidence="1">Uncharacterized protein</fullName>
    </submittedName>
</protein>
<sequence>MSKQLLVTKTAGNTQYQLYRVDILHPATYNDYRGTIIEQNVMIGAYGIVAILFIGQEEIYYDSGPLSAQGNQVNWLFHHLHRQGFNDLGQIREMIWKEHESWCWNQYGNPFGKVANQKLRKQIRKLLH</sequence>
<dbReference type="RefSeq" id="WP_274336897.1">
    <property type="nucleotide sequence ID" value="NZ_CP118106.1"/>
</dbReference>
<proteinExistence type="predicted"/>
<dbReference type="Proteomes" id="UP001221519">
    <property type="component" value="Chromosome"/>
</dbReference>
<keyword evidence="2" id="KW-1185">Reference proteome</keyword>
<dbReference type="EMBL" id="CP118108">
    <property type="protein sequence ID" value="WDI03943.1"/>
    <property type="molecule type" value="Genomic_DNA"/>
</dbReference>
<evidence type="ECO:0000313" key="1">
    <source>
        <dbReference type="EMBL" id="WDI03943.1"/>
    </source>
</evidence>
<name>A0ABY7XEB5_9BACL</name>